<dbReference type="RefSeq" id="WP_275567311.1">
    <property type="nucleotide sequence ID" value="NZ_JARGYC010000023.1"/>
</dbReference>
<name>A0AAE3NUF5_9RHOB</name>
<proteinExistence type="predicted"/>
<dbReference type="InterPro" id="IPR002716">
    <property type="entry name" value="PIN_dom"/>
</dbReference>
<dbReference type="AlphaFoldDB" id="A0AAE3NUF5"/>
<reference evidence="2" key="1">
    <citation type="submission" date="2023-03" db="EMBL/GenBank/DDBJ databases">
        <title>Multiphase analysis and comparison of six strains from genera Psychromarinibacter, Lutimaribacter, and Maritimibacter, including a novel species: Psychromarinibacter sediminicola sp. nov.</title>
        <authorList>
            <person name="Wang Y.-H."/>
            <person name="Ye M.-Q."/>
            <person name="Du Z.-J."/>
        </authorList>
    </citation>
    <scope>NUCLEOTIDE SEQUENCE</scope>
    <source>
        <strain evidence="2">C21-152</strain>
    </source>
</reference>
<dbReference type="InterPro" id="IPR002850">
    <property type="entry name" value="PIN_toxin-like"/>
</dbReference>
<sequence>MVRRAVVDTSVLVSALRSDGGAAREVVRRCLGGWIEPQMGNALFTEIEDVFARSTPFQGSAASAKERDIVLDAFFSRCRWVEVSYLWRPNLRDEADNHVIELAVASGTKTIVTHNLRDMESGELAFPSIRIVGPGNALAMWETEES</sequence>
<dbReference type="PANTHER" id="PTHR34610">
    <property type="entry name" value="SSL7007 PROTEIN"/>
    <property type="match status" value="1"/>
</dbReference>
<accession>A0AAE3NUF5</accession>
<gene>
    <name evidence="2" type="ORF">P1J78_10560</name>
</gene>
<dbReference type="SUPFAM" id="SSF88723">
    <property type="entry name" value="PIN domain-like"/>
    <property type="match status" value="1"/>
</dbReference>
<feature type="domain" description="PIN" evidence="1">
    <location>
        <begin position="4"/>
        <end position="116"/>
    </location>
</feature>
<evidence type="ECO:0000259" key="1">
    <source>
        <dbReference type="Pfam" id="PF13470"/>
    </source>
</evidence>
<dbReference type="PANTHER" id="PTHR34610:SF3">
    <property type="entry name" value="SSL7007 PROTEIN"/>
    <property type="match status" value="1"/>
</dbReference>
<comment type="caution">
    <text evidence="2">The sequence shown here is derived from an EMBL/GenBank/DDBJ whole genome shotgun (WGS) entry which is preliminary data.</text>
</comment>
<protein>
    <submittedName>
        <fullName evidence="2">Toxin-antitoxin system toxin component, PIN family</fullName>
    </submittedName>
</protein>
<organism evidence="2 3">
    <name type="scientific">Psychromarinibacter sediminicola</name>
    <dbReference type="NCBI Taxonomy" id="3033385"/>
    <lineage>
        <taxon>Bacteria</taxon>
        <taxon>Pseudomonadati</taxon>
        <taxon>Pseudomonadota</taxon>
        <taxon>Alphaproteobacteria</taxon>
        <taxon>Rhodobacterales</taxon>
        <taxon>Paracoccaceae</taxon>
        <taxon>Psychromarinibacter</taxon>
    </lineage>
</organism>
<evidence type="ECO:0000313" key="2">
    <source>
        <dbReference type="EMBL" id="MDF0601170.1"/>
    </source>
</evidence>
<keyword evidence="3" id="KW-1185">Reference proteome</keyword>
<dbReference type="Proteomes" id="UP001220964">
    <property type="component" value="Unassembled WGS sequence"/>
</dbReference>
<dbReference type="Pfam" id="PF13470">
    <property type="entry name" value="PIN_3"/>
    <property type="match status" value="1"/>
</dbReference>
<evidence type="ECO:0000313" key="3">
    <source>
        <dbReference type="Proteomes" id="UP001220964"/>
    </source>
</evidence>
<dbReference type="NCBIfam" id="TIGR00305">
    <property type="entry name" value="putative toxin-antitoxin system toxin component, PIN family"/>
    <property type="match status" value="1"/>
</dbReference>
<dbReference type="InterPro" id="IPR029060">
    <property type="entry name" value="PIN-like_dom_sf"/>
</dbReference>
<dbReference type="EMBL" id="JARGYC010000023">
    <property type="protein sequence ID" value="MDF0601170.1"/>
    <property type="molecule type" value="Genomic_DNA"/>
</dbReference>